<dbReference type="EMBL" id="SRRH01000121">
    <property type="protein sequence ID" value="KAG6298540.1"/>
    <property type="molecule type" value="Genomic_DNA"/>
</dbReference>
<protein>
    <submittedName>
        <fullName evidence="1">Uncharacterized protein</fullName>
    </submittedName>
</protein>
<accession>A0A9P7QL27</accession>
<gene>
    <name evidence="1" type="ORF">E4U09_000735</name>
</gene>
<proteinExistence type="predicted"/>
<name>A0A9P7QL27_9HYPO</name>
<dbReference type="Gene3D" id="1.10.340.30">
    <property type="entry name" value="Hypothetical protein, domain 2"/>
    <property type="match status" value="1"/>
</dbReference>
<sequence>MAKVWAPDILSTFDVHAGAADFLLDVLGSSLTPAEEVQSLAEASTFADSDKFHHLFGCRLRDSNGNSHEGSDMLTFVWQLLAERDNTSDIQSAPWAETDRLIARAKDLAEESPYICRTLSVGGDRSGVPSLIKRRHRRRRSILAETTSHYWGEEYNVALSALDGRCSEPACTSSSLLRPANALCRDALLGRAQDWKGRGREADTSFQPEWMRVMPRDKELRAYLRWMWMREGWEWATLRAELRAAIDEGRVHYDSQGGLHIVSETVDD</sequence>
<dbReference type="Proteomes" id="UP000707071">
    <property type="component" value="Unassembled WGS sequence"/>
</dbReference>
<dbReference type="AlphaFoldDB" id="A0A9P7QL27"/>
<keyword evidence="2" id="KW-1185">Reference proteome</keyword>
<reference evidence="1 2" key="1">
    <citation type="journal article" date="2020" name="bioRxiv">
        <title>Whole genome comparisons of ergot fungi reveals the divergence and evolution of species within the genus Claviceps are the result of varying mechanisms driving genome evolution and host range expansion.</title>
        <authorList>
            <person name="Wyka S.A."/>
            <person name="Mondo S.J."/>
            <person name="Liu M."/>
            <person name="Dettman J."/>
            <person name="Nalam V."/>
            <person name="Broders K.D."/>
        </authorList>
    </citation>
    <scope>NUCLEOTIDE SEQUENCE [LARGE SCALE GENOMIC DNA]</scope>
    <source>
        <strain evidence="1 2">Clav52</strain>
    </source>
</reference>
<comment type="caution">
    <text evidence="1">The sequence shown here is derived from an EMBL/GenBank/DDBJ whole genome shotgun (WGS) entry which is preliminary data.</text>
</comment>
<organism evidence="1 2">
    <name type="scientific">Claviceps aff. purpurea</name>
    <dbReference type="NCBI Taxonomy" id="1967640"/>
    <lineage>
        <taxon>Eukaryota</taxon>
        <taxon>Fungi</taxon>
        <taxon>Dikarya</taxon>
        <taxon>Ascomycota</taxon>
        <taxon>Pezizomycotina</taxon>
        <taxon>Sordariomycetes</taxon>
        <taxon>Hypocreomycetidae</taxon>
        <taxon>Hypocreales</taxon>
        <taxon>Clavicipitaceae</taxon>
        <taxon>Claviceps</taxon>
    </lineage>
</organism>
<evidence type="ECO:0000313" key="1">
    <source>
        <dbReference type="EMBL" id="KAG6298540.1"/>
    </source>
</evidence>
<evidence type="ECO:0000313" key="2">
    <source>
        <dbReference type="Proteomes" id="UP000707071"/>
    </source>
</evidence>